<keyword evidence="1" id="KW-0812">Transmembrane</keyword>
<name>W9AFI8_9BACI</name>
<evidence type="ECO:0000256" key="1">
    <source>
        <dbReference type="SAM" id="Phobius"/>
    </source>
</evidence>
<feature type="transmembrane region" description="Helical" evidence="1">
    <location>
        <begin position="12"/>
        <end position="30"/>
    </location>
</feature>
<dbReference type="eggNOG" id="ENOG5032SEW">
    <property type="taxonomic scope" value="Bacteria"/>
</dbReference>
<dbReference type="Proteomes" id="UP000028863">
    <property type="component" value="Unassembled WGS sequence"/>
</dbReference>
<dbReference type="EMBL" id="CCAX010000002">
    <property type="protein sequence ID" value="CDO04243.1"/>
    <property type="molecule type" value="Genomic_DNA"/>
</dbReference>
<keyword evidence="1" id="KW-0472">Membrane</keyword>
<protein>
    <submittedName>
        <fullName evidence="2">Uncharacterized protein</fullName>
    </submittedName>
</protein>
<comment type="caution">
    <text evidence="2">The sequence shown here is derived from an EMBL/GenBank/DDBJ whole genome shotgun (WGS) entry which is preliminary data.</text>
</comment>
<sequence>MVFDFGNSAIVLPPLHITVIAIIVIFLLVRWSKQLESKRSRVFFYFLISTYITPIYSQVTEEGIFELWTPLGFIAVILYLFLNKRSHPAKLKASILGFCIAIYQLILQYFG</sequence>
<reference evidence="2" key="1">
    <citation type="submission" date="2014-03" db="EMBL/GenBank/DDBJ databases">
        <title>Draft genome sequencing of Oceanobacillus picturae strain S1 isolated from human gut.</title>
        <authorList>
            <person name="Croce O."/>
            <person name="Lagier J.C."/>
            <person name="Raoult D."/>
        </authorList>
    </citation>
    <scope>NUCLEOTIDE SEQUENCE [LARGE SCALE GENOMIC DNA]</scope>
    <source>
        <strain evidence="2">S1</strain>
    </source>
</reference>
<keyword evidence="1" id="KW-1133">Transmembrane helix</keyword>
<feature type="transmembrane region" description="Helical" evidence="1">
    <location>
        <begin position="65"/>
        <end position="82"/>
    </location>
</feature>
<dbReference type="AlphaFoldDB" id="W9AFI8"/>
<feature type="transmembrane region" description="Helical" evidence="1">
    <location>
        <begin position="42"/>
        <end position="59"/>
    </location>
</feature>
<dbReference type="STRING" id="171693.BN988_02795"/>
<accession>W9AFI8</accession>
<reference evidence="2" key="2">
    <citation type="submission" date="2014-03" db="EMBL/GenBank/DDBJ databases">
        <authorList>
            <person name="Urmite Genomes"/>
        </authorList>
    </citation>
    <scope>NUCLEOTIDE SEQUENCE</scope>
    <source>
        <strain evidence="2">S1</strain>
    </source>
</reference>
<feature type="transmembrane region" description="Helical" evidence="1">
    <location>
        <begin position="94"/>
        <end position="110"/>
    </location>
</feature>
<organism evidence="2 3">
    <name type="scientific">Oceanobacillus picturae</name>
    <dbReference type="NCBI Taxonomy" id="171693"/>
    <lineage>
        <taxon>Bacteria</taxon>
        <taxon>Bacillati</taxon>
        <taxon>Bacillota</taxon>
        <taxon>Bacilli</taxon>
        <taxon>Bacillales</taxon>
        <taxon>Bacillaceae</taxon>
        <taxon>Oceanobacillus</taxon>
    </lineage>
</organism>
<dbReference type="OrthoDB" id="2427691at2"/>
<keyword evidence="3" id="KW-1185">Reference proteome</keyword>
<evidence type="ECO:0000313" key="3">
    <source>
        <dbReference type="Proteomes" id="UP000028863"/>
    </source>
</evidence>
<proteinExistence type="predicted"/>
<gene>
    <name evidence="2" type="ORF">BN988_02795</name>
</gene>
<evidence type="ECO:0000313" key="2">
    <source>
        <dbReference type="EMBL" id="CDO04243.1"/>
    </source>
</evidence>